<evidence type="ECO:0000313" key="1">
    <source>
        <dbReference type="EMBL" id="KAF3496471.1"/>
    </source>
</evidence>
<dbReference type="EMBL" id="QGKV02002055">
    <property type="protein sequence ID" value="KAF3496471.1"/>
    <property type="molecule type" value="Genomic_DNA"/>
</dbReference>
<gene>
    <name evidence="1" type="ORF">DY000_02055345</name>
</gene>
<proteinExistence type="predicted"/>
<protein>
    <submittedName>
        <fullName evidence="1">Uncharacterized protein</fullName>
    </submittedName>
</protein>
<name>A0ABQ7AFV7_BRACR</name>
<dbReference type="Proteomes" id="UP000266723">
    <property type="component" value="Unassembled WGS sequence"/>
</dbReference>
<evidence type="ECO:0000313" key="2">
    <source>
        <dbReference type="Proteomes" id="UP000266723"/>
    </source>
</evidence>
<reference evidence="1 2" key="1">
    <citation type="journal article" date="2020" name="BMC Genomics">
        <title>Intraspecific diversification of the crop wild relative Brassica cretica Lam. using demographic model selection.</title>
        <authorList>
            <person name="Kioukis A."/>
            <person name="Michalopoulou V.A."/>
            <person name="Briers L."/>
            <person name="Pirintsos S."/>
            <person name="Studholme D.J."/>
            <person name="Pavlidis P."/>
            <person name="Sarris P.F."/>
        </authorList>
    </citation>
    <scope>NUCLEOTIDE SEQUENCE [LARGE SCALE GENOMIC DNA]</scope>
    <source>
        <strain evidence="2">cv. PFS-1207/04</strain>
    </source>
</reference>
<comment type="caution">
    <text evidence="1">The sequence shown here is derived from an EMBL/GenBank/DDBJ whole genome shotgun (WGS) entry which is preliminary data.</text>
</comment>
<sequence>MSKAYWVAERSIDLGMHGINDLLIERVACIGLCRVLSLLVICNAARDKGDNTALSYGRNRSNVAEARYFT</sequence>
<keyword evidence="2" id="KW-1185">Reference proteome</keyword>
<accession>A0ABQ7AFV7</accession>
<organism evidence="1 2">
    <name type="scientific">Brassica cretica</name>
    <name type="common">Mustard</name>
    <dbReference type="NCBI Taxonomy" id="69181"/>
    <lineage>
        <taxon>Eukaryota</taxon>
        <taxon>Viridiplantae</taxon>
        <taxon>Streptophyta</taxon>
        <taxon>Embryophyta</taxon>
        <taxon>Tracheophyta</taxon>
        <taxon>Spermatophyta</taxon>
        <taxon>Magnoliopsida</taxon>
        <taxon>eudicotyledons</taxon>
        <taxon>Gunneridae</taxon>
        <taxon>Pentapetalae</taxon>
        <taxon>rosids</taxon>
        <taxon>malvids</taxon>
        <taxon>Brassicales</taxon>
        <taxon>Brassicaceae</taxon>
        <taxon>Brassiceae</taxon>
        <taxon>Brassica</taxon>
    </lineage>
</organism>